<organism evidence="1 2">
    <name type="scientific">Lentilactobacillus parafarraginis F0439</name>
    <dbReference type="NCBI Taxonomy" id="797515"/>
    <lineage>
        <taxon>Bacteria</taxon>
        <taxon>Bacillati</taxon>
        <taxon>Bacillota</taxon>
        <taxon>Bacilli</taxon>
        <taxon>Lactobacillales</taxon>
        <taxon>Lactobacillaceae</taxon>
        <taxon>Lentilactobacillus</taxon>
    </lineage>
</organism>
<dbReference type="EMBL" id="AGEY01000032">
    <property type="protein sequence ID" value="EHM00043.1"/>
    <property type="molecule type" value="Genomic_DNA"/>
</dbReference>
<proteinExistence type="predicted"/>
<dbReference type="AlphaFoldDB" id="G9ZM67"/>
<name>G9ZM67_9LACO</name>
<dbReference type="HOGENOM" id="CLU_3281368_0_0_9"/>
<feature type="non-terminal residue" evidence="1">
    <location>
        <position position="1"/>
    </location>
</feature>
<dbReference type="Proteomes" id="UP000004625">
    <property type="component" value="Unassembled WGS sequence"/>
</dbReference>
<reference evidence="1 2" key="1">
    <citation type="submission" date="2011-09" db="EMBL/GenBank/DDBJ databases">
        <authorList>
            <person name="Weinstock G."/>
            <person name="Sodergren E."/>
            <person name="Clifton S."/>
            <person name="Fulton L."/>
            <person name="Fulton B."/>
            <person name="Courtney L."/>
            <person name="Fronick C."/>
            <person name="Harrison M."/>
            <person name="Strong C."/>
            <person name="Farmer C."/>
            <person name="Delahaunty K."/>
            <person name="Markovic C."/>
            <person name="Hall O."/>
            <person name="Minx P."/>
            <person name="Tomlinson C."/>
            <person name="Mitreva M."/>
            <person name="Hou S."/>
            <person name="Chen J."/>
            <person name="Wollam A."/>
            <person name="Pepin K.H."/>
            <person name="Johnson M."/>
            <person name="Bhonagiri V."/>
            <person name="Zhang X."/>
            <person name="Suruliraj S."/>
            <person name="Warren W."/>
            <person name="Chinwalla A."/>
            <person name="Mardis E.R."/>
            <person name="Wilson R.K."/>
        </authorList>
    </citation>
    <scope>NUCLEOTIDE SEQUENCE [LARGE SCALE GENOMIC DNA]</scope>
    <source>
        <strain evidence="1 2">F0439</strain>
    </source>
</reference>
<sequence>RHQYDLTLTRESLLADKKMETKLTLVSIFYHDKQLLNFDLA</sequence>
<evidence type="ECO:0000313" key="1">
    <source>
        <dbReference type="EMBL" id="EHM00043.1"/>
    </source>
</evidence>
<evidence type="ECO:0000313" key="2">
    <source>
        <dbReference type="Proteomes" id="UP000004625"/>
    </source>
</evidence>
<gene>
    <name evidence="1" type="ORF">HMPREF9103_00815</name>
</gene>
<keyword evidence="2" id="KW-1185">Reference proteome</keyword>
<protein>
    <submittedName>
        <fullName evidence="1">Uncharacterized protein</fullName>
    </submittedName>
</protein>
<comment type="caution">
    <text evidence="1">The sequence shown here is derived from an EMBL/GenBank/DDBJ whole genome shotgun (WGS) entry which is preliminary data.</text>
</comment>
<accession>G9ZM67</accession>